<keyword evidence="1" id="KW-0472">Membrane</keyword>
<proteinExistence type="predicted"/>
<feature type="transmembrane region" description="Helical" evidence="1">
    <location>
        <begin position="6"/>
        <end position="32"/>
    </location>
</feature>
<dbReference type="RefSeq" id="WP_090241692.1">
    <property type="nucleotide sequence ID" value="NZ_CAXBNE010000032.1"/>
</dbReference>
<gene>
    <name evidence="2" type="ORF">SAMN05216206_1872</name>
</gene>
<accession>A0A1I3H8Y5</accession>
<dbReference type="Pfam" id="PF12966">
    <property type="entry name" value="AtpR"/>
    <property type="match status" value="1"/>
</dbReference>
<evidence type="ECO:0000256" key="1">
    <source>
        <dbReference type="SAM" id="Phobius"/>
    </source>
</evidence>
<dbReference type="NCBIfam" id="TIGR03165">
    <property type="entry name" value="F1F0_chp_2"/>
    <property type="match status" value="1"/>
</dbReference>
<sequence>MPEYGNWITWLAALLVGGTLGVIFFGGLWWTVRRGAASATPARWFIASLLLRTAIVLSGFYAVGAGQPLRLGLCLLGFVLARAIVLRLTDNSAALNTYGEPPCV</sequence>
<keyword evidence="3" id="KW-1185">Reference proteome</keyword>
<dbReference type="OrthoDB" id="467414at2"/>
<dbReference type="AlphaFoldDB" id="A0A1I3H8Y5"/>
<dbReference type="STRING" id="425504.SAMN05216206_1872"/>
<feature type="transmembrane region" description="Helical" evidence="1">
    <location>
        <begin position="44"/>
        <end position="63"/>
    </location>
</feature>
<dbReference type="Proteomes" id="UP000243606">
    <property type="component" value="Unassembled WGS sequence"/>
</dbReference>
<organism evidence="2 3">
    <name type="scientific">Pseudomonas guineae</name>
    <dbReference type="NCBI Taxonomy" id="425504"/>
    <lineage>
        <taxon>Bacteria</taxon>
        <taxon>Pseudomonadati</taxon>
        <taxon>Pseudomonadota</taxon>
        <taxon>Gammaproteobacteria</taxon>
        <taxon>Pseudomonadales</taxon>
        <taxon>Pseudomonadaceae</taxon>
        <taxon>Pseudomonas</taxon>
    </lineage>
</organism>
<protein>
    <submittedName>
        <fullName evidence="2">F1/F0 ATPase, subunit 2</fullName>
    </submittedName>
</protein>
<keyword evidence="1" id="KW-0812">Transmembrane</keyword>
<dbReference type="InterPro" id="IPR017581">
    <property type="entry name" value="AtpR-like"/>
</dbReference>
<keyword evidence="1" id="KW-1133">Transmembrane helix</keyword>
<name>A0A1I3H8Y5_9PSED</name>
<evidence type="ECO:0000313" key="3">
    <source>
        <dbReference type="Proteomes" id="UP000243606"/>
    </source>
</evidence>
<reference evidence="3" key="1">
    <citation type="submission" date="2016-10" db="EMBL/GenBank/DDBJ databases">
        <authorList>
            <person name="Varghese N."/>
            <person name="Submissions S."/>
        </authorList>
    </citation>
    <scope>NUCLEOTIDE SEQUENCE [LARGE SCALE GENOMIC DNA]</scope>
    <source>
        <strain evidence="3">LMG 24016</strain>
    </source>
</reference>
<dbReference type="EMBL" id="FOQL01000002">
    <property type="protein sequence ID" value="SFI32218.1"/>
    <property type="molecule type" value="Genomic_DNA"/>
</dbReference>
<evidence type="ECO:0000313" key="2">
    <source>
        <dbReference type="EMBL" id="SFI32218.1"/>
    </source>
</evidence>